<name>A0A9P7FPW5_9AGAR</name>
<proteinExistence type="predicted"/>
<evidence type="ECO:0000313" key="3">
    <source>
        <dbReference type="EMBL" id="KAG5636302.1"/>
    </source>
</evidence>
<evidence type="ECO:0000256" key="1">
    <source>
        <dbReference type="SAM" id="MobiDB-lite"/>
    </source>
</evidence>
<dbReference type="InterPro" id="IPR028889">
    <property type="entry name" value="USP"/>
</dbReference>
<feature type="domain" description="USP" evidence="2">
    <location>
        <begin position="1"/>
        <end position="85"/>
    </location>
</feature>
<accession>A0A9P7FPW5</accession>
<feature type="region of interest" description="Disordered" evidence="1">
    <location>
        <begin position="27"/>
        <end position="50"/>
    </location>
</feature>
<comment type="caution">
    <text evidence="3">The sequence shown here is derived from an EMBL/GenBank/DDBJ whole genome shotgun (WGS) entry which is preliminary data.</text>
</comment>
<feature type="non-terminal residue" evidence="3">
    <location>
        <position position="1"/>
    </location>
</feature>
<dbReference type="Proteomes" id="UP000775547">
    <property type="component" value="Unassembled WGS sequence"/>
</dbReference>
<dbReference type="PROSITE" id="PS50235">
    <property type="entry name" value="USP_3"/>
    <property type="match status" value="1"/>
</dbReference>
<protein>
    <recommendedName>
        <fullName evidence="2">USP domain-containing protein</fullName>
    </recommendedName>
</protein>
<dbReference type="Gene3D" id="3.90.70.10">
    <property type="entry name" value="Cysteine proteinases"/>
    <property type="match status" value="1"/>
</dbReference>
<dbReference type="SUPFAM" id="SSF54001">
    <property type="entry name" value="Cysteine proteinases"/>
    <property type="match status" value="1"/>
</dbReference>
<evidence type="ECO:0000259" key="2">
    <source>
        <dbReference type="PROSITE" id="PS50235"/>
    </source>
</evidence>
<feature type="compositionally biased region" description="Polar residues" evidence="1">
    <location>
        <begin position="27"/>
        <end position="39"/>
    </location>
</feature>
<dbReference type="InterPro" id="IPR038765">
    <property type="entry name" value="Papain-like_cys_pep_sf"/>
</dbReference>
<evidence type="ECO:0000313" key="4">
    <source>
        <dbReference type="Proteomes" id="UP000775547"/>
    </source>
</evidence>
<dbReference type="EMBL" id="JABCKV010002979">
    <property type="protein sequence ID" value="KAG5636302.1"/>
    <property type="molecule type" value="Genomic_DNA"/>
</dbReference>
<reference evidence="3" key="1">
    <citation type="submission" date="2020-07" db="EMBL/GenBank/DDBJ databases">
        <authorList>
            <person name="Nieuwenhuis M."/>
            <person name="Van De Peppel L.J.J."/>
        </authorList>
    </citation>
    <scope>NUCLEOTIDE SEQUENCE</scope>
    <source>
        <strain evidence="3">AP01</strain>
        <tissue evidence="3">Mycelium</tissue>
    </source>
</reference>
<organism evidence="3 4">
    <name type="scientific">Asterophora parasitica</name>
    <dbReference type="NCBI Taxonomy" id="117018"/>
    <lineage>
        <taxon>Eukaryota</taxon>
        <taxon>Fungi</taxon>
        <taxon>Dikarya</taxon>
        <taxon>Basidiomycota</taxon>
        <taxon>Agaricomycotina</taxon>
        <taxon>Agaricomycetes</taxon>
        <taxon>Agaricomycetidae</taxon>
        <taxon>Agaricales</taxon>
        <taxon>Tricholomatineae</taxon>
        <taxon>Lyophyllaceae</taxon>
        <taxon>Asterophora</taxon>
    </lineage>
</organism>
<dbReference type="OrthoDB" id="333239at2759"/>
<feature type="non-terminal residue" evidence="3">
    <location>
        <position position="85"/>
    </location>
</feature>
<sequence>IVTHKGAAADGGHYMGFVKKSVFHASKTSPSVHPTSPADTASAGISAPSGSTLIELDEDDEDWYKFDDDKVSIFPKEKLSTLDGG</sequence>
<dbReference type="AlphaFoldDB" id="A0A9P7FPW5"/>
<reference evidence="3" key="2">
    <citation type="submission" date="2021-10" db="EMBL/GenBank/DDBJ databases">
        <title>Phylogenomics reveals ancestral predisposition of the termite-cultivated fungus Termitomyces towards a domesticated lifestyle.</title>
        <authorList>
            <person name="Auxier B."/>
            <person name="Grum-Grzhimaylo A."/>
            <person name="Cardenas M.E."/>
            <person name="Lodge J.D."/>
            <person name="Laessoe T."/>
            <person name="Pedersen O."/>
            <person name="Smith M.E."/>
            <person name="Kuyper T.W."/>
            <person name="Franco-Molano E.A."/>
            <person name="Baroni T.J."/>
            <person name="Aanen D.K."/>
        </authorList>
    </citation>
    <scope>NUCLEOTIDE SEQUENCE</scope>
    <source>
        <strain evidence="3">AP01</strain>
        <tissue evidence="3">Mycelium</tissue>
    </source>
</reference>
<keyword evidence="4" id="KW-1185">Reference proteome</keyword>
<gene>
    <name evidence="3" type="ORF">DXG03_004836</name>
</gene>